<protein>
    <submittedName>
        <fullName evidence="1">Uncharacterized protein</fullName>
    </submittedName>
</protein>
<evidence type="ECO:0000313" key="1">
    <source>
        <dbReference type="EMBL" id="QOL19300.1"/>
    </source>
</evidence>
<proteinExistence type="predicted"/>
<dbReference type="KEGG" id="pbal:CPBP_00049"/>
<accession>A0A7L9RRR6</accession>
<dbReference type="AlphaFoldDB" id="A0A7L9RRR6"/>
<name>A0A7L9RRR6_9PROT</name>
<organism evidence="1 2">
    <name type="scientific">Candidatus Bodocaedibacter vickermanii</name>
    <dbReference type="NCBI Taxonomy" id="2741701"/>
    <lineage>
        <taxon>Bacteria</taxon>
        <taxon>Pseudomonadati</taxon>
        <taxon>Pseudomonadota</taxon>
        <taxon>Alphaproteobacteria</taxon>
        <taxon>Holosporales</taxon>
        <taxon>Candidatus Paracaedibacteraceae</taxon>
        <taxon>Candidatus Bodocaedibacter</taxon>
    </lineage>
</organism>
<sequence>MLKVFTITVLLLSNSEAAVEDSLGHSGKYPNKIIEHLDNQFPRPHVVSLSDVSAAIQAIYPNIDGVQAQQLQVDVVMAYLTRRES</sequence>
<keyword evidence="2" id="KW-1185">Reference proteome</keyword>
<gene>
    <name evidence="1" type="ORF">CPBP_00049</name>
</gene>
<reference evidence="1 2" key="1">
    <citation type="submission" date="2020-06" db="EMBL/GenBank/DDBJ databases">
        <title>The endosymbiont of the kinetoplastid Bodo saltans is a Paracaedibacter-like alpha-proteobacterium possessing a putative toxin-antitoxin system.</title>
        <authorList>
            <person name="Midha S."/>
            <person name="Rigden D.J."/>
            <person name="Siozios S."/>
            <person name="Hurst G.D.D."/>
            <person name="Jackson A.P."/>
        </authorList>
    </citation>
    <scope>NUCLEOTIDE SEQUENCE [LARGE SCALE GENOMIC DNA]</scope>
    <source>
        <strain evidence="1">Lake Konstanz</strain>
    </source>
</reference>
<dbReference type="Proteomes" id="UP000594001">
    <property type="component" value="Chromosome"/>
</dbReference>
<evidence type="ECO:0000313" key="2">
    <source>
        <dbReference type="Proteomes" id="UP000594001"/>
    </source>
</evidence>
<dbReference type="EMBL" id="CP054719">
    <property type="protein sequence ID" value="QOL19300.1"/>
    <property type="molecule type" value="Genomic_DNA"/>
</dbReference>
<dbReference type="RefSeq" id="WP_350332056.1">
    <property type="nucleotide sequence ID" value="NZ_CP054719.1"/>
</dbReference>